<evidence type="ECO:0000313" key="4">
    <source>
        <dbReference type="Proteomes" id="UP000250321"/>
    </source>
</evidence>
<dbReference type="SUPFAM" id="SSF52540">
    <property type="entry name" value="P-loop containing nucleoside triphosphate hydrolases"/>
    <property type="match status" value="1"/>
</dbReference>
<dbReference type="Pfam" id="PF00004">
    <property type="entry name" value="AAA"/>
    <property type="match status" value="1"/>
</dbReference>
<feature type="region of interest" description="Disordered" evidence="1">
    <location>
        <begin position="1"/>
        <end position="47"/>
    </location>
</feature>
<dbReference type="AlphaFoldDB" id="A0A314ZG74"/>
<dbReference type="GO" id="GO:0016887">
    <property type="term" value="F:ATP hydrolysis activity"/>
    <property type="evidence" value="ECO:0007669"/>
    <property type="project" value="InterPro"/>
</dbReference>
<evidence type="ECO:0000313" key="3">
    <source>
        <dbReference type="EMBL" id="PQQ17413.1"/>
    </source>
</evidence>
<dbReference type="PANTHER" id="PTHR48470">
    <property type="entry name" value="CELL DIVISION CONTROL PROTEIN 48 C ISOFORM 1"/>
    <property type="match status" value="1"/>
</dbReference>
<name>A0A314ZG74_PRUYE</name>
<dbReference type="GO" id="GO:0005524">
    <property type="term" value="F:ATP binding"/>
    <property type="evidence" value="ECO:0007669"/>
    <property type="project" value="InterPro"/>
</dbReference>
<feature type="compositionally biased region" description="Basic and acidic residues" evidence="1">
    <location>
        <begin position="69"/>
        <end position="89"/>
    </location>
</feature>
<dbReference type="InterPro" id="IPR003959">
    <property type="entry name" value="ATPase_AAA_core"/>
</dbReference>
<keyword evidence="3" id="KW-0131">Cell cycle</keyword>
<feature type="region of interest" description="Disordered" evidence="1">
    <location>
        <begin position="60"/>
        <end position="125"/>
    </location>
</feature>
<dbReference type="InterPro" id="IPR027417">
    <property type="entry name" value="P-loop_NTPase"/>
</dbReference>
<feature type="domain" description="ATPase AAA-type core" evidence="2">
    <location>
        <begin position="165"/>
        <end position="202"/>
    </location>
</feature>
<dbReference type="EMBL" id="PJQY01000152">
    <property type="protein sequence ID" value="PQQ17413.1"/>
    <property type="molecule type" value="Genomic_DNA"/>
</dbReference>
<gene>
    <name evidence="3" type="ORF">Pyn_10404</name>
</gene>
<protein>
    <submittedName>
        <fullName evidence="3">Cell division control protein 48 homolog C</fullName>
    </submittedName>
</protein>
<evidence type="ECO:0000256" key="1">
    <source>
        <dbReference type="SAM" id="MobiDB-lite"/>
    </source>
</evidence>
<dbReference type="Gene3D" id="3.40.50.300">
    <property type="entry name" value="P-loop containing nucleotide triphosphate hydrolases"/>
    <property type="match status" value="1"/>
</dbReference>
<dbReference type="Proteomes" id="UP000250321">
    <property type="component" value="Unassembled WGS sequence"/>
</dbReference>
<accession>A0A314ZG74</accession>
<comment type="caution">
    <text evidence="3">The sequence shown here is derived from an EMBL/GenBank/DDBJ whole genome shotgun (WGS) entry which is preliminary data.</text>
</comment>
<keyword evidence="4" id="KW-1185">Reference proteome</keyword>
<proteinExistence type="predicted"/>
<reference evidence="3 4" key="1">
    <citation type="submission" date="2018-02" db="EMBL/GenBank/DDBJ databases">
        <title>Draft genome of wild Prunus yedoensis var. nudiflora.</title>
        <authorList>
            <person name="Baek S."/>
            <person name="Kim J.-H."/>
            <person name="Choi K."/>
            <person name="Kim G.-B."/>
            <person name="Cho A."/>
            <person name="Jang H."/>
            <person name="Shin C.-H."/>
            <person name="Yu H.-J."/>
            <person name="Mun J.-H."/>
        </authorList>
    </citation>
    <scope>NUCLEOTIDE SEQUENCE [LARGE SCALE GENOMIC DNA]</scope>
    <source>
        <strain evidence="4">cv. Jeju island</strain>
        <tissue evidence="3">Leaf</tissue>
    </source>
</reference>
<sequence>MESAHLRRVRQRNGDRPSTSSSDVDADEDGSVSTSEDAIYSEKVDPEFDVMKSSLRASYMESNSALKPKAAEEQKEKNVEMELPGREQVELMGGNGGPRRPKTLQTPEAKGSVSTGVEVKGSEGPRFSDLGGMEKVIEELKMEVIVPLRHPELPRWLGVRPMSGILLYGPPGCGKTKLAHAIANETGIPFYKISATEVVSGVSGITITHYKKFE</sequence>
<evidence type="ECO:0000259" key="2">
    <source>
        <dbReference type="Pfam" id="PF00004"/>
    </source>
</evidence>
<dbReference type="GO" id="GO:0051301">
    <property type="term" value="P:cell division"/>
    <property type="evidence" value="ECO:0007669"/>
    <property type="project" value="UniProtKB-KW"/>
</dbReference>
<feature type="compositionally biased region" description="Basic residues" evidence="1">
    <location>
        <begin position="1"/>
        <end position="11"/>
    </location>
</feature>
<dbReference type="InterPro" id="IPR055278">
    <property type="entry name" value="CDC48c"/>
</dbReference>
<dbReference type="OrthoDB" id="1737382at2759"/>
<keyword evidence="3" id="KW-0132">Cell division</keyword>
<dbReference type="PANTHER" id="PTHR48470:SF1">
    <property type="entry name" value="CELL DIVISION CONTROL PROTEIN 48 C ISOFORM 1"/>
    <property type="match status" value="1"/>
</dbReference>
<dbReference type="STRING" id="2094558.A0A314ZG74"/>
<organism evidence="3 4">
    <name type="scientific">Prunus yedoensis var. nudiflora</name>
    <dbReference type="NCBI Taxonomy" id="2094558"/>
    <lineage>
        <taxon>Eukaryota</taxon>
        <taxon>Viridiplantae</taxon>
        <taxon>Streptophyta</taxon>
        <taxon>Embryophyta</taxon>
        <taxon>Tracheophyta</taxon>
        <taxon>Spermatophyta</taxon>
        <taxon>Magnoliopsida</taxon>
        <taxon>eudicotyledons</taxon>
        <taxon>Gunneridae</taxon>
        <taxon>Pentapetalae</taxon>
        <taxon>rosids</taxon>
        <taxon>fabids</taxon>
        <taxon>Rosales</taxon>
        <taxon>Rosaceae</taxon>
        <taxon>Amygdaloideae</taxon>
        <taxon>Amygdaleae</taxon>
        <taxon>Prunus</taxon>
    </lineage>
</organism>